<dbReference type="RefSeq" id="XP_003686269.1">
    <property type="nucleotide sequence ID" value="XM_003686221.1"/>
</dbReference>
<dbReference type="GeneID" id="11535523"/>
<gene>
    <name evidence="2" type="primary">TPHA0F03550</name>
    <name evidence="2" type="ordered locus">TPHA_0F03550</name>
</gene>
<feature type="compositionally biased region" description="Polar residues" evidence="1">
    <location>
        <begin position="114"/>
        <end position="124"/>
    </location>
</feature>
<dbReference type="AlphaFoldDB" id="G8BUP9"/>
<name>G8BUP9_TETPH</name>
<sequence>MILFEEGHDRKKDELSYSEFQAPLIDPKQIAVDNIIPHGYDAGTYKKEDKTTTNVANTKEIEQPLKFEVFKSYEADNARASEVHNPKNSLSALVKNAERNKKTFEERNKRIKESNQASKRQYGW</sequence>
<evidence type="ECO:0000256" key="1">
    <source>
        <dbReference type="SAM" id="MobiDB-lite"/>
    </source>
</evidence>
<dbReference type="KEGG" id="tpf:TPHA_0F03550"/>
<dbReference type="eggNOG" id="ENOG502SC0T">
    <property type="taxonomic scope" value="Eukaryota"/>
</dbReference>
<evidence type="ECO:0000313" key="2">
    <source>
        <dbReference type="EMBL" id="CCE63835.1"/>
    </source>
</evidence>
<dbReference type="EMBL" id="HE612861">
    <property type="protein sequence ID" value="CCE63835.1"/>
    <property type="molecule type" value="Genomic_DNA"/>
</dbReference>
<feature type="compositionally biased region" description="Basic and acidic residues" evidence="1">
    <location>
        <begin position="96"/>
        <end position="113"/>
    </location>
</feature>
<feature type="region of interest" description="Disordered" evidence="1">
    <location>
        <begin position="80"/>
        <end position="124"/>
    </location>
</feature>
<dbReference type="OrthoDB" id="2555634at2759"/>
<evidence type="ECO:0000313" key="3">
    <source>
        <dbReference type="Proteomes" id="UP000005666"/>
    </source>
</evidence>
<reference evidence="2 3" key="1">
    <citation type="journal article" date="2011" name="Proc. Natl. Acad. Sci. U.S.A.">
        <title>Evolutionary erosion of yeast sex chromosomes by mating-type switching accidents.</title>
        <authorList>
            <person name="Gordon J.L."/>
            <person name="Armisen D."/>
            <person name="Proux-Wera E."/>
            <person name="Oheigeartaigh S.S."/>
            <person name="Byrne K.P."/>
            <person name="Wolfe K.H."/>
        </authorList>
    </citation>
    <scope>NUCLEOTIDE SEQUENCE [LARGE SCALE GENOMIC DNA]</scope>
    <source>
        <strain evidence="3">ATCC 24235 / CBS 4417 / NBRC 1672 / NRRL Y-8282 / UCD 70-5</strain>
    </source>
</reference>
<dbReference type="Proteomes" id="UP000005666">
    <property type="component" value="Chromosome 6"/>
</dbReference>
<dbReference type="HOGENOM" id="CLU_161502_0_0_1"/>
<accession>G8BUP9</accession>
<protein>
    <submittedName>
        <fullName evidence="2">Uncharacterized protein</fullName>
    </submittedName>
</protein>
<proteinExistence type="predicted"/>
<organism evidence="2 3">
    <name type="scientific">Tetrapisispora phaffii (strain ATCC 24235 / CBS 4417 / NBRC 1672 / NRRL Y-8282 / UCD 70-5)</name>
    <name type="common">Yeast</name>
    <name type="synonym">Fabospora phaffii</name>
    <dbReference type="NCBI Taxonomy" id="1071381"/>
    <lineage>
        <taxon>Eukaryota</taxon>
        <taxon>Fungi</taxon>
        <taxon>Dikarya</taxon>
        <taxon>Ascomycota</taxon>
        <taxon>Saccharomycotina</taxon>
        <taxon>Saccharomycetes</taxon>
        <taxon>Saccharomycetales</taxon>
        <taxon>Saccharomycetaceae</taxon>
        <taxon>Tetrapisispora</taxon>
    </lineage>
</organism>
<keyword evidence="3" id="KW-1185">Reference proteome</keyword>